<dbReference type="PANTHER" id="PTHR10434:SF64">
    <property type="entry name" value="1-ACYL-SN-GLYCEROL-3-PHOSPHATE ACYLTRANSFERASE-RELATED"/>
    <property type="match status" value="1"/>
</dbReference>
<evidence type="ECO:0000259" key="10">
    <source>
        <dbReference type="SMART" id="SM00563"/>
    </source>
</evidence>
<evidence type="ECO:0000313" key="11">
    <source>
        <dbReference type="EMBL" id="KAL3804436.1"/>
    </source>
</evidence>
<keyword evidence="8" id="KW-1133">Transmembrane helix</keyword>
<evidence type="ECO:0000256" key="1">
    <source>
        <dbReference type="ARBA" id="ARBA00005189"/>
    </source>
</evidence>
<dbReference type="InterPro" id="IPR002123">
    <property type="entry name" value="Plipid/glycerol_acylTrfase"/>
</dbReference>
<feature type="chain" id="PRO_5044897106" description="1-acyl-sn-glycerol-3-phosphate acyltransferase" evidence="9">
    <location>
        <begin position="20"/>
        <end position="361"/>
    </location>
</feature>
<comment type="caution">
    <text evidence="11">The sequence shown here is derived from an EMBL/GenBank/DDBJ whole genome shotgun (WGS) entry which is preliminary data.</text>
</comment>
<feature type="signal peptide" evidence="9">
    <location>
        <begin position="1"/>
        <end position="19"/>
    </location>
</feature>
<keyword evidence="12" id="KW-1185">Reference proteome</keyword>
<evidence type="ECO:0000256" key="5">
    <source>
        <dbReference type="ARBA" id="ARBA00023098"/>
    </source>
</evidence>
<evidence type="ECO:0000256" key="3">
    <source>
        <dbReference type="ARBA" id="ARBA00022516"/>
    </source>
</evidence>
<keyword evidence="4 7" id="KW-0808">Transferase</keyword>
<dbReference type="EC" id="2.3.1.51" evidence="7"/>
<dbReference type="GO" id="GO:0008654">
    <property type="term" value="P:phospholipid biosynthetic process"/>
    <property type="evidence" value="ECO:0007669"/>
    <property type="project" value="UniProtKB-KW"/>
</dbReference>
<evidence type="ECO:0000256" key="4">
    <source>
        <dbReference type="ARBA" id="ARBA00022679"/>
    </source>
</evidence>
<evidence type="ECO:0000313" key="12">
    <source>
        <dbReference type="Proteomes" id="UP001530400"/>
    </source>
</evidence>
<dbReference type="CDD" id="cd07989">
    <property type="entry name" value="LPLAT_AGPAT-like"/>
    <property type="match status" value="1"/>
</dbReference>
<dbReference type="SMART" id="SM00563">
    <property type="entry name" value="PlsC"/>
    <property type="match status" value="1"/>
</dbReference>
<comment type="catalytic activity">
    <reaction evidence="7">
        <text>a 1-acyl-sn-glycero-3-phosphate + an acyl-CoA = a 1,2-diacyl-sn-glycero-3-phosphate + CoA</text>
        <dbReference type="Rhea" id="RHEA:19709"/>
        <dbReference type="ChEBI" id="CHEBI:57287"/>
        <dbReference type="ChEBI" id="CHEBI:57970"/>
        <dbReference type="ChEBI" id="CHEBI:58342"/>
        <dbReference type="ChEBI" id="CHEBI:58608"/>
        <dbReference type="EC" id="2.3.1.51"/>
    </reaction>
</comment>
<keyword evidence="3 7" id="KW-0444">Lipid biosynthesis</keyword>
<dbReference type="PANTHER" id="PTHR10434">
    <property type="entry name" value="1-ACYL-SN-GLYCEROL-3-PHOSPHATE ACYLTRANSFERASE"/>
    <property type="match status" value="1"/>
</dbReference>
<name>A0ABD3QXB0_9STRA</name>
<dbReference type="AlphaFoldDB" id="A0ABD3QXB0"/>
<feature type="transmembrane region" description="Helical" evidence="8">
    <location>
        <begin position="153"/>
        <end position="173"/>
    </location>
</feature>
<comment type="similarity">
    <text evidence="2 7">Belongs to the 1-acyl-sn-glycerol-3-phosphate acyltransferase family.</text>
</comment>
<gene>
    <name evidence="11" type="ORF">ACHAWO_004493</name>
</gene>
<feature type="transmembrane region" description="Helical" evidence="8">
    <location>
        <begin position="113"/>
        <end position="141"/>
    </location>
</feature>
<reference evidence="11 12" key="1">
    <citation type="submission" date="2024-10" db="EMBL/GenBank/DDBJ databases">
        <title>Updated reference genomes for cyclostephanoid diatoms.</title>
        <authorList>
            <person name="Roberts W.R."/>
            <person name="Alverson A.J."/>
        </authorList>
    </citation>
    <scope>NUCLEOTIDE SEQUENCE [LARGE SCALE GENOMIC DNA]</scope>
    <source>
        <strain evidence="11 12">AJA010-31</strain>
    </source>
</reference>
<evidence type="ECO:0000256" key="9">
    <source>
        <dbReference type="SAM" id="SignalP"/>
    </source>
</evidence>
<keyword evidence="7" id="KW-0594">Phospholipid biosynthesis</keyword>
<keyword evidence="8" id="KW-0812">Transmembrane</keyword>
<dbReference type="InterPro" id="IPR004552">
    <property type="entry name" value="AGP_acyltrans"/>
</dbReference>
<keyword evidence="9" id="KW-0732">Signal</keyword>
<accession>A0ABD3QXB0</accession>
<proteinExistence type="inferred from homology"/>
<evidence type="ECO:0000256" key="2">
    <source>
        <dbReference type="ARBA" id="ARBA00008655"/>
    </source>
</evidence>
<keyword evidence="8" id="KW-0472">Membrane</keyword>
<dbReference type="SUPFAM" id="SSF69593">
    <property type="entry name" value="Glycerol-3-phosphate (1)-acyltransferase"/>
    <property type="match status" value="1"/>
</dbReference>
<comment type="pathway">
    <text evidence="1">Lipid metabolism.</text>
</comment>
<dbReference type="Pfam" id="PF01553">
    <property type="entry name" value="Acyltransferase"/>
    <property type="match status" value="1"/>
</dbReference>
<evidence type="ECO:0000256" key="7">
    <source>
        <dbReference type="RuleBase" id="RU361267"/>
    </source>
</evidence>
<evidence type="ECO:0000256" key="8">
    <source>
        <dbReference type="SAM" id="Phobius"/>
    </source>
</evidence>
<keyword evidence="6 7" id="KW-0012">Acyltransferase</keyword>
<dbReference type="NCBIfam" id="TIGR00530">
    <property type="entry name" value="AGP_acyltrn"/>
    <property type="match status" value="1"/>
</dbReference>
<feature type="domain" description="Phospholipid/glycerol acyltransferase" evidence="10">
    <location>
        <begin position="189"/>
        <end position="304"/>
    </location>
</feature>
<comment type="domain">
    <text evidence="7">The HXXXXD motif is essential for acyltransferase activity and may constitute the binding site for the phosphate moiety of the glycerol-3-phosphate.</text>
</comment>
<dbReference type="GO" id="GO:0003841">
    <property type="term" value="F:1-acylglycerol-3-phosphate O-acyltransferase activity"/>
    <property type="evidence" value="ECO:0007669"/>
    <property type="project" value="UniProtKB-UniRule"/>
</dbReference>
<sequence>MKLAFASLPLLIAVISTEGFTCHPSRAHLIRSAQVGSRRIHEGSINKRSISSRCSISLQSASDASSISVASSADSSTSPSSKLTKQQARLLQIKSEGGPLSFNTKYGALNPFAIYYGLTSIALGLIWFAALSFMQIIYTVTGDKFDKKRRIPVFLSHVWGYTLMFLTGCFPKIENGQIIRQFHKSKRKAMFVSNHNSWLDIPFIGYAIGWHNYKFVAKKELERVPILGKAIMLSRNVCVDRKDRKSQLMTLKSGMKWLEDGVNLCTFPEGTRSRTNRLMPFLGGAFKMAQKAGAPIIPLSIVGAANVMPSHWMFPYRPAGGVCKVVVHEPVESVGKTEEELNREVREKIIEGLPEEQRPLE</sequence>
<keyword evidence="5 7" id="KW-0443">Lipid metabolism</keyword>
<protein>
    <recommendedName>
        <fullName evidence="7">1-acyl-sn-glycerol-3-phosphate acyltransferase</fullName>
        <ecNumber evidence="7">2.3.1.51</ecNumber>
    </recommendedName>
</protein>
<organism evidence="11 12">
    <name type="scientific">Cyclotella atomus</name>
    <dbReference type="NCBI Taxonomy" id="382360"/>
    <lineage>
        <taxon>Eukaryota</taxon>
        <taxon>Sar</taxon>
        <taxon>Stramenopiles</taxon>
        <taxon>Ochrophyta</taxon>
        <taxon>Bacillariophyta</taxon>
        <taxon>Coscinodiscophyceae</taxon>
        <taxon>Thalassiosirophycidae</taxon>
        <taxon>Stephanodiscales</taxon>
        <taxon>Stephanodiscaceae</taxon>
        <taxon>Cyclotella</taxon>
    </lineage>
</organism>
<evidence type="ECO:0000256" key="6">
    <source>
        <dbReference type="ARBA" id="ARBA00023315"/>
    </source>
</evidence>
<dbReference type="Proteomes" id="UP001530400">
    <property type="component" value="Unassembled WGS sequence"/>
</dbReference>
<keyword evidence="7" id="KW-1208">Phospholipid metabolism</keyword>
<dbReference type="EMBL" id="JALLPJ020000043">
    <property type="protein sequence ID" value="KAL3804436.1"/>
    <property type="molecule type" value="Genomic_DNA"/>
</dbReference>